<dbReference type="InterPro" id="IPR036390">
    <property type="entry name" value="WH_DNA-bd_sf"/>
</dbReference>
<dbReference type="RefSeq" id="WP_083318710.1">
    <property type="nucleotide sequence ID" value="NZ_VKDK01000007.1"/>
</dbReference>
<dbReference type="AlphaFoldDB" id="A0A553FYI9"/>
<protein>
    <submittedName>
        <fullName evidence="7">LysR family transcriptional regulator</fullName>
    </submittedName>
</protein>
<organism evidence="7 8">
    <name type="scientific">Corynebacterium hiratae</name>
    <dbReference type="NCBI Taxonomy" id="3139423"/>
    <lineage>
        <taxon>Bacteria</taxon>
        <taxon>Bacillati</taxon>
        <taxon>Actinomycetota</taxon>
        <taxon>Actinomycetes</taxon>
        <taxon>Mycobacteriales</taxon>
        <taxon>Corynebacteriaceae</taxon>
        <taxon>Corynebacterium</taxon>
    </lineage>
</organism>
<keyword evidence="8" id="KW-1185">Reference proteome</keyword>
<dbReference type="GO" id="GO:0003700">
    <property type="term" value="F:DNA-binding transcription factor activity"/>
    <property type="evidence" value="ECO:0007669"/>
    <property type="project" value="InterPro"/>
</dbReference>
<dbReference type="GO" id="GO:0003677">
    <property type="term" value="F:DNA binding"/>
    <property type="evidence" value="ECO:0007669"/>
    <property type="project" value="UniProtKB-KW"/>
</dbReference>
<dbReference type="EMBL" id="VKDK01000007">
    <property type="protein sequence ID" value="TRX62272.1"/>
    <property type="molecule type" value="Genomic_DNA"/>
</dbReference>
<dbReference type="Gene3D" id="3.40.190.10">
    <property type="entry name" value="Periplasmic binding protein-like II"/>
    <property type="match status" value="2"/>
</dbReference>
<dbReference type="InterPro" id="IPR036388">
    <property type="entry name" value="WH-like_DNA-bd_sf"/>
</dbReference>
<reference evidence="7 8" key="1">
    <citation type="submission" date="2019-07" db="EMBL/GenBank/DDBJ databases">
        <title>Draft genome of C. aurimucosum strain 2274.</title>
        <authorList>
            <person name="Pacheco L.G.C."/>
            <person name="Aguiar E.R.G.R."/>
            <person name="Santos C.S."/>
            <person name="Rocha D.J.P.G."/>
            <person name="Sant'Anna L.O."/>
            <person name="Mattos-Guaraldi A.L."/>
            <person name="Santos L.S."/>
        </authorList>
    </citation>
    <scope>NUCLEOTIDE SEQUENCE [LARGE SCALE GENOMIC DNA]</scope>
    <source>
        <strain evidence="7 8">2274</strain>
    </source>
</reference>
<accession>A0A553FYI9</accession>
<dbReference type="Pfam" id="PF00126">
    <property type="entry name" value="HTH_1"/>
    <property type="match status" value="1"/>
</dbReference>
<dbReference type="SUPFAM" id="SSF46785">
    <property type="entry name" value="Winged helix' DNA-binding domain"/>
    <property type="match status" value="1"/>
</dbReference>
<keyword evidence="4" id="KW-0010">Activator</keyword>
<comment type="caution">
    <text evidence="7">The sequence shown here is derived from an EMBL/GenBank/DDBJ whole genome shotgun (WGS) entry which is preliminary data.</text>
</comment>
<evidence type="ECO:0000256" key="1">
    <source>
        <dbReference type="ARBA" id="ARBA00009437"/>
    </source>
</evidence>
<dbReference type="Gene3D" id="1.10.10.10">
    <property type="entry name" value="Winged helix-like DNA-binding domain superfamily/Winged helix DNA-binding domain"/>
    <property type="match status" value="1"/>
</dbReference>
<evidence type="ECO:0000256" key="2">
    <source>
        <dbReference type="ARBA" id="ARBA00023015"/>
    </source>
</evidence>
<dbReference type="InterPro" id="IPR000847">
    <property type="entry name" value="LysR_HTH_N"/>
</dbReference>
<dbReference type="GO" id="GO:0032993">
    <property type="term" value="C:protein-DNA complex"/>
    <property type="evidence" value="ECO:0007669"/>
    <property type="project" value="TreeGrafter"/>
</dbReference>
<name>A0A553FYI9_9CORY</name>
<dbReference type="SUPFAM" id="SSF53850">
    <property type="entry name" value="Periplasmic binding protein-like II"/>
    <property type="match status" value="1"/>
</dbReference>
<comment type="similarity">
    <text evidence="1">Belongs to the LysR transcriptional regulatory family.</text>
</comment>
<keyword evidence="2" id="KW-0805">Transcription regulation</keyword>
<dbReference type="Proteomes" id="UP000320443">
    <property type="component" value="Unassembled WGS sequence"/>
</dbReference>
<dbReference type="PANTHER" id="PTHR30346">
    <property type="entry name" value="TRANSCRIPTIONAL DUAL REGULATOR HCAR-RELATED"/>
    <property type="match status" value="1"/>
</dbReference>
<dbReference type="Pfam" id="PF03466">
    <property type="entry name" value="LysR_substrate"/>
    <property type="match status" value="1"/>
</dbReference>
<gene>
    <name evidence="7" type="ORF">FNY97_05990</name>
</gene>
<evidence type="ECO:0000256" key="3">
    <source>
        <dbReference type="ARBA" id="ARBA00023125"/>
    </source>
</evidence>
<dbReference type="PANTHER" id="PTHR30346:SF0">
    <property type="entry name" value="HCA OPERON TRANSCRIPTIONAL ACTIVATOR HCAR"/>
    <property type="match status" value="1"/>
</dbReference>
<sequence length="307" mass="33973">MALEERYSLGISFRQLEYFDAVAETGSVTAAASKLFVSQSAISSAIGELESSLNVSLFIRHPRGLSLSADGLVILRHAKAALGVVSEIQNVARHLGQEISGSIRLGCYSTIAPRLVPPLVELLESKYPELRLSFETGDRSKLIDGLRRGNFDVIVIYDYSFEQGLNEVGTITQLTAVKPYALLPSEHPLAGSPSVWLEQLVEDRFILFELKPAAQYFLSLFEKVKLKPKVWFRTGSNEVIRGMVARGLGYSLLTQYSEHSFSHDGNAYVQKQLSNDFEALPIVAVTLKGGEERAKVDVFLSLLKELY</sequence>
<dbReference type="InterPro" id="IPR005119">
    <property type="entry name" value="LysR_subst-bd"/>
</dbReference>
<evidence type="ECO:0000313" key="7">
    <source>
        <dbReference type="EMBL" id="TRX62272.1"/>
    </source>
</evidence>
<evidence type="ECO:0000313" key="8">
    <source>
        <dbReference type="Proteomes" id="UP000320443"/>
    </source>
</evidence>
<keyword evidence="5" id="KW-0804">Transcription</keyword>
<dbReference type="FunFam" id="1.10.10.10:FF:000001">
    <property type="entry name" value="LysR family transcriptional regulator"/>
    <property type="match status" value="1"/>
</dbReference>
<proteinExistence type="inferred from homology"/>
<dbReference type="PRINTS" id="PR00039">
    <property type="entry name" value="HTHLYSR"/>
</dbReference>
<evidence type="ECO:0000259" key="6">
    <source>
        <dbReference type="PROSITE" id="PS50931"/>
    </source>
</evidence>
<evidence type="ECO:0000256" key="5">
    <source>
        <dbReference type="ARBA" id="ARBA00023163"/>
    </source>
</evidence>
<feature type="domain" description="HTH lysR-type" evidence="6">
    <location>
        <begin position="11"/>
        <end position="68"/>
    </location>
</feature>
<evidence type="ECO:0000256" key="4">
    <source>
        <dbReference type="ARBA" id="ARBA00023159"/>
    </source>
</evidence>
<keyword evidence="3" id="KW-0238">DNA-binding</keyword>
<dbReference type="PROSITE" id="PS50931">
    <property type="entry name" value="HTH_LYSR"/>
    <property type="match status" value="1"/>
</dbReference>